<gene>
    <name evidence="1" type="ORF">Tci_037924</name>
</gene>
<accession>A0A6L2LVY6</accession>
<proteinExistence type="predicted"/>
<protein>
    <submittedName>
        <fullName evidence="1">Uncharacterized protein</fullName>
    </submittedName>
</protein>
<sequence>MPHSINCYMLAVQTPNQHPDSNSSTTNSRKSIVHSYEYGEKITCNNFYLDLGKIEANGGLLMTDEMVFFNELCGRRVQSEGVEIQRLRSNAKKV</sequence>
<organism evidence="1">
    <name type="scientific">Tanacetum cinerariifolium</name>
    <name type="common">Dalmatian daisy</name>
    <name type="synonym">Chrysanthemum cinerariifolium</name>
    <dbReference type="NCBI Taxonomy" id="118510"/>
    <lineage>
        <taxon>Eukaryota</taxon>
        <taxon>Viridiplantae</taxon>
        <taxon>Streptophyta</taxon>
        <taxon>Embryophyta</taxon>
        <taxon>Tracheophyta</taxon>
        <taxon>Spermatophyta</taxon>
        <taxon>Magnoliopsida</taxon>
        <taxon>eudicotyledons</taxon>
        <taxon>Gunneridae</taxon>
        <taxon>Pentapetalae</taxon>
        <taxon>asterids</taxon>
        <taxon>campanulids</taxon>
        <taxon>Asterales</taxon>
        <taxon>Asteraceae</taxon>
        <taxon>Asteroideae</taxon>
        <taxon>Anthemideae</taxon>
        <taxon>Anthemidinae</taxon>
        <taxon>Tanacetum</taxon>
    </lineage>
</organism>
<dbReference type="AlphaFoldDB" id="A0A6L2LVY6"/>
<reference evidence="1" key="1">
    <citation type="journal article" date="2019" name="Sci. Rep.">
        <title>Draft genome of Tanacetum cinerariifolium, the natural source of mosquito coil.</title>
        <authorList>
            <person name="Yamashiro T."/>
            <person name="Shiraishi A."/>
            <person name="Satake H."/>
            <person name="Nakayama K."/>
        </authorList>
    </citation>
    <scope>NUCLEOTIDE SEQUENCE</scope>
</reference>
<name>A0A6L2LVY6_TANCI</name>
<evidence type="ECO:0000313" key="1">
    <source>
        <dbReference type="EMBL" id="GEU65946.1"/>
    </source>
</evidence>
<comment type="caution">
    <text evidence="1">The sequence shown here is derived from an EMBL/GenBank/DDBJ whole genome shotgun (WGS) entry which is preliminary data.</text>
</comment>
<dbReference type="EMBL" id="BKCJ010005295">
    <property type="protein sequence ID" value="GEU65946.1"/>
    <property type="molecule type" value="Genomic_DNA"/>
</dbReference>